<dbReference type="eggNOG" id="KOG0955">
    <property type="taxonomic scope" value="Eukaryota"/>
</dbReference>
<reference evidence="8 10" key="2">
    <citation type="journal article" date="2013" name="Nature">
        <title>Insights into bilaterian evolution from three spiralian genomes.</title>
        <authorList>
            <person name="Simakov O."/>
            <person name="Marletaz F."/>
            <person name="Cho S.J."/>
            <person name="Edsinger-Gonzales E."/>
            <person name="Havlak P."/>
            <person name="Hellsten U."/>
            <person name="Kuo D.H."/>
            <person name="Larsson T."/>
            <person name="Lv J."/>
            <person name="Arendt D."/>
            <person name="Savage R."/>
            <person name="Osoegawa K."/>
            <person name="de Jong P."/>
            <person name="Grimwood J."/>
            <person name="Chapman J.A."/>
            <person name="Shapiro H."/>
            <person name="Aerts A."/>
            <person name="Otillar R.P."/>
            <person name="Terry A.Y."/>
            <person name="Boore J.L."/>
            <person name="Grigoriev I.V."/>
            <person name="Lindberg D.R."/>
            <person name="Seaver E.C."/>
            <person name="Weisblat D.A."/>
            <person name="Putnam N.H."/>
            <person name="Rokhsar D.S."/>
        </authorList>
    </citation>
    <scope>NUCLEOTIDE SEQUENCE</scope>
</reference>
<protein>
    <recommendedName>
        <fullName evidence="11">PHD-type domain-containing protein</fullName>
    </recommendedName>
</protein>
<dbReference type="OMA" id="ELTNEEX"/>
<dbReference type="InterPro" id="IPR019542">
    <property type="entry name" value="Enhancer_polycomb-like_N"/>
</dbReference>
<dbReference type="Gene3D" id="3.30.40.10">
    <property type="entry name" value="Zinc/RING finger domain, C3HC4 (zinc finger)"/>
    <property type="match status" value="2"/>
</dbReference>
<dbReference type="PANTHER" id="PTHR13793:SF107">
    <property type="entry name" value="BROMODOMAIN-CONTAINING PROTEIN HOMOLOG"/>
    <property type="match status" value="1"/>
</dbReference>
<dbReference type="InterPro" id="IPR034732">
    <property type="entry name" value="EPHD"/>
</dbReference>
<dbReference type="InterPro" id="IPR050701">
    <property type="entry name" value="Histone_Mod_Regulator"/>
</dbReference>
<dbReference type="InterPro" id="IPR019786">
    <property type="entry name" value="Zinc_finger_PHD-type_CS"/>
</dbReference>
<evidence type="ECO:0008006" key="11">
    <source>
        <dbReference type="Google" id="ProtNLM"/>
    </source>
</evidence>
<dbReference type="PROSITE" id="PS01359">
    <property type="entry name" value="ZF_PHD_1"/>
    <property type="match status" value="1"/>
</dbReference>
<dbReference type="GeneID" id="20216476"/>
<organism evidence="9 10">
    <name type="scientific">Helobdella robusta</name>
    <name type="common">Californian leech</name>
    <dbReference type="NCBI Taxonomy" id="6412"/>
    <lineage>
        <taxon>Eukaryota</taxon>
        <taxon>Metazoa</taxon>
        <taxon>Spiralia</taxon>
        <taxon>Lophotrochozoa</taxon>
        <taxon>Annelida</taxon>
        <taxon>Clitellata</taxon>
        <taxon>Hirudinea</taxon>
        <taxon>Rhynchobdellida</taxon>
        <taxon>Glossiphoniidae</taxon>
        <taxon>Helobdella</taxon>
    </lineage>
</organism>
<evidence type="ECO:0000313" key="8">
    <source>
        <dbReference type="EMBL" id="ESN97387.1"/>
    </source>
</evidence>
<evidence type="ECO:0000256" key="2">
    <source>
        <dbReference type="ARBA" id="ARBA00022737"/>
    </source>
</evidence>
<reference evidence="9" key="3">
    <citation type="submission" date="2015-06" db="UniProtKB">
        <authorList>
            <consortium name="EnsemblMetazoa"/>
        </authorList>
    </citation>
    <scope>IDENTIFICATION</scope>
</reference>
<dbReference type="Pfam" id="PF13832">
    <property type="entry name" value="zf-HC5HC2H_2"/>
    <property type="match status" value="1"/>
</dbReference>
<keyword evidence="2" id="KW-0677">Repeat</keyword>
<dbReference type="InterPro" id="IPR001965">
    <property type="entry name" value="Znf_PHD"/>
</dbReference>
<dbReference type="EMBL" id="KB097379">
    <property type="protein sequence ID" value="ESN97387.1"/>
    <property type="molecule type" value="Genomic_DNA"/>
</dbReference>
<evidence type="ECO:0000259" key="7">
    <source>
        <dbReference type="PROSITE" id="PS51805"/>
    </source>
</evidence>
<evidence type="ECO:0000313" key="10">
    <source>
        <dbReference type="Proteomes" id="UP000015101"/>
    </source>
</evidence>
<dbReference type="Pfam" id="PF13831">
    <property type="entry name" value="PHD_2"/>
    <property type="match status" value="1"/>
</dbReference>
<keyword evidence="4" id="KW-0862">Zinc</keyword>
<evidence type="ECO:0000256" key="3">
    <source>
        <dbReference type="ARBA" id="ARBA00022771"/>
    </source>
</evidence>
<feature type="domain" description="PHD-type" evidence="7">
    <location>
        <begin position="157"/>
        <end position="248"/>
    </location>
</feature>
<reference evidence="10" key="1">
    <citation type="submission" date="2012-12" db="EMBL/GenBank/DDBJ databases">
        <authorList>
            <person name="Hellsten U."/>
            <person name="Grimwood J."/>
            <person name="Chapman J.A."/>
            <person name="Shapiro H."/>
            <person name="Aerts A."/>
            <person name="Otillar R.P."/>
            <person name="Terry A.Y."/>
            <person name="Boore J.L."/>
            <person name="Simakov O."/>
            <person name="Marletaz F."/>
            <person name="Cho S.-J."/>
            <person name="Edsinger-Gonzales E."/>
            <person name="Havlak P."/>
            <person name="Kuo D.-H."/>
            <person name="Larsson T."/>
            <person name="Lv J."/>
            <person name="Arendt D."/>
            <person name="Savage R."/>
            <person name="Osoegawa K."/>
            <person name="de Jong P."/>
            <person name="Lindberg D.R."/>
            <person name="Seaver E.C."/>
            <person name="Weisblat D.A."/>
            <person name="Putnam N.H."/>
            <person name="Grigoriev I.V."/>
            <person name="Rokhsar D.S."/>
        </authorList>
    </citation>
    <scope>NUCLEOTIDE SEQUENCE</scope>
</reference>
<keyword evidence="10" id="KW-1185">Reference proteome</keyword>
<dbReference type="EMBL" id="AMQM01006314">
    <property type="status" value="NOT_ANNOTATED_CDS"/>
    <property type="molecule type" value="Genomic_DNA"/>
</dbReference>
<evidence type="ECO:0000259" key="6">
    <source>
        <dbReference type="PROSITE" id="PS50016"/>
    </source>
</evidence>
<dbReference type="InterPro" id="IPR011011">
    <property type="entry name" value="Znf_FYVE_PHD"/>
</dbReference>
<dbReference type="KEGG" id="hro:HELRODRAFT_85492"/>
<dbReference type="SMART" id="SM00249">
    <property type="entry name" value="PHD"/>
    <property type="match status" value="2"/>
</dbReference>
<dbReference type="HOGENOM" id="CLU_1121145_0_0_1"/>
<dbReference type="InParanoid" id="T1G5X9"/>
<dbReference type="InterPro" id="IPR019787">
    <property type="entry name" value="Znf_PHD-finger"/>
</dbReference>
<accession>T1G5X9</accession>
<dbReference type="InterPro" id="IPR013083">
    <property type="entry name" value="Znf_RING/FYVE/PHD"/>
</dbReference>
<evidence type="ECO:0000256" key="4">
    <source>
        <dbReference type="ARBA" id="ARBA00022833"/>
    </source>
</evidence>
<dbReference type="Pfam" id="PF10513">
    <property type="entry name" value="EPL1"/>
    <property type="match status" value="1"/>
</dbReference>
<dbReference type="OrthoDB" id="20839at2759"/>
<dbReference type="EnsemblMetazoa" id="HelroT85492">
    <property type="protein sequence ID" value="HelroP85492"/>
    <property type="gene ID" value="HelroG85492"/>
</dbReference>
<evidence type="ECO:0000313" key="9">
    <source>
        <dbReference type="EnsemblMetazoa" id="HelroP85492"/>
    </source>
</evidence>
<dbReference type="Proteomes" id="UP000015101">
    <property type="component" value="Unassembled WGS sequence"/>
</dbReference>
<gene>
    <name evidence="9" type="primary">20216476</name>
    <name evidence="8" type="ORF">HELRODRAFT_85492</name>
</gene>
<dbReference type="GO" id="GO:0008270">
    <property type="term" value="F:zinc ion binding"/>
    <property type="evidence" value="ECO:0007669"/>
    <property type="project" value="UniProtKB-KW"/>
</dbReference>
<keyword evidence="1" id="KW-0479">Metal-binding</keyword>
<dbReference type="PROSITE" id="PS51805">
    <property type="entry name" value="EPHD"/>
    <property type="match status" value="1"/>
</dbReference>
<dbReference type="PROSITE" id="PS50016">
    <property type="entry name" value="ZF_PHD_2"/>
    <property type="match status" value="1"/>
</dbReference>
<name>T1G5X9_HELRO</name>
<evidence type="ECO:0000256" key="5">
    <source>
        <dbReference type="PROSITE-ProRule" id="PRU00146"/>
    </source>
</evidence>
<proteinExistence type="predicted"/>
<feature type="domain" description="PHD-type" evidence="6">
    <location>
        <begin position="103"/>
        <end position="153"/>
    </location>
</feature>
<dbReference type="CDD" id="cd15492">
    <property type="entry name" value="PHD_BRPF_JADE_like"/>
    <property type="match status" value="1"/>
</dbReference>
<sequence length="248" mass="28377">MSIENDYRILEDYVLPPRAPLQTDQYYKYVKPTLEELDAKLEYDMDEEDFAWLELMNEQRTKSGLSFVSYDTFEALMDRFEKECFFHCMSKNFKPLPPELEHQADCAICLDGSSNEENAILFCDMCSLSVHQRCYGVVRVPDEIWLCKRCLHSPAAAANCCLCPCKSGALKRALDGRWAHVTCTFWIPEVSFGDETTREPIMGIELVSSARWKLVCYICSQKNKGACLQCQYSNCNVAYHATCAQLVG</sequence>
<evidence type="ECO:0000256" key="1">
    <source>
        <dbReference type="ARBA" id="ARBA00022723"/>
    </source>
</evidence>
<dbReference type="SUPFAM" id="SSF57903">
    <property type="entry name" value="FYVE/PHD zinc finger"/>
    <property type="match status" value="2"/>
</dbReference>
<dbReference type="CTD" id="20216476"/>
<dbReference type="AlphaFoldDB" id="T1G5X9"/>
<keyword evidence="3 5" id="KW-0863">Zinc-finger</keyword>
<dbReference type="PANTHER" id="PTHR13793">
    <property type="entry name" value="PHD FINGER PROTEINS"/>
    <property type="match status" value="1"/>
</dbReference>
<dbReference type="RefSeq" id="XP_009024461.1">
    <property type="nucleotide sequence ID" value="XM_009026213.1"/>
</dbReference>
<dbReference type="STRING" id="6412.T1G5X9"/>